<keyword evidence="2" id="KW-0677">Repeat</keyword>
<dbReference type="InterPro" id="IPR011004">
    <property type="entry name" value="Trimer_LpxA-like_sf"/>
</dbReference>
<dbReference type="Proteomes" id="UP001589789">
    <property type="component" value="Unassembled WGS sequence"/>
</dbReference>
<sequence>MPGRDREALAGAILGHPAWDGFFDAAPPDHGFPDLRAARVHGTGAEDLAALAALGIHVEGAGGEGNLILLDGGQGGHNLRLRLNGRAGGIVVLGSECRLAGSIGFEGNGHLLVCNGRGTLHVTATFRHHEGALFLGRNFTVNGADCLVEGPRRSIVVGDDAMVSYRVQLRTSDSHGIVSLDQPSGALNPPASIRIGPHAWIGADVVVGRGVTIGRGAIVALGTIVTRDVAPCTLVGGVPMRVLKERVTWTRASQPSPEEAAAAIAFAARES</sequence>
<dbReference type="CDD" id="cd04647">
    <property type="entry name" value="LbH_MAT_like"/>
    <property type="match status" value="1"/>
</dbReference>
<keyword evidence="3 4" id="KW-0012">Acyltransferase</keyword>
<dbReference type="Pfam" id="PF00132">
    <property type="entry name" value="Hexapep"/>
    <property type="match status" value="1"/>
</dbReference>
<evidence type="ECO:0000313" key="5">
    <source>
        <dbReference type="Proteomes" id="UP001589789"/>
    </source>
</evidence>
<dbReference type="InterPro" id="IPR018357">
    <property type="entry name" value="Hexapep_transf_CS"/>
</dbReference>
<dbReference type="EMBL" id="JBHLVZ010000084">
    <property type="protein sequence ID" value="MFC0388599.1"/>
    <property type="molecule type" value="Genomic_DNA"/>
</dbReference>
<dbReference type="Gene3D" id="2.160.10.10">
    <property type="entry name" value="Hexapeptide repeat proteins"/>
    <property type="match status" value="1"/>
</dbReference>
<keyword evidence="1" id="KW-0808">Transferase</keyword>
<dbReference type="PROSITE" id="PS00101">
    <property type="entry name" value="HEXAPEP_TRANSFERASES"/>
    <property type="match status" value="1"/>
</dbReference>
<dbReference type="InterPro" id="IPR051159">
    <property type="entry name" value="Hexapeptide_acetyltransf"/>
</dbReference>
<name>A0ABV6IYB3_9PROT</name>
<organism evidence="4 5">
    <name type="scientific">Muricoccus vinaceus</name>
    <dbReference type="NCBI Taxonomy" id="424704"/>
    <lineage>
        <taxon>Bacteria</taxon>
        <taxon>Pseudomonadati</taxon>
        <taxon>Pseudomonadota</taxon>
        <taxon>Alphaproteobacteria</taxon>
        <taxon>Acetobacterales</taxon>
        <taxon>Roseomonadaceae</taxon>
        <taxon>Muricoccus</taxon>
    </lineage>
</organism>
<evidence type="ECO:0000256" key="2">
    <source>
        <dbReference type="ARBA" id="ARBA00022737"/>
    </source>
</evidence>
<evidence type="ECO:0000313" key="4">
    <source>
        <dbReference type="EMBL" id="MFC0388599.1"/>
    </source>
</evidence>
<dbReference type="InterPro" id="IPR001451">
    <property type="entry name" value="Hexapep"/>
</dbReference>
<dbReference type="PANTHER" id="PTHR23416:SF78">
    <property type="entry name" value="LIPOPOLYSACCHARIDE BIOSYNTHESIS O-ACETYL TRANSFERASE WBBJ-RELATED"/>
    <property type="match status" value="1"/>
</dbReference>
<dbReference type="PANTHER" id="PTHR23416">
    <property type="entry name" value="SIALIC ACID SYNTHASE-RELATED"/>
    <property type="match status" value="1"/>
</dbReference>
<dbReference type="SUPFAM" id="SSF51161">
    <property type="entry name" value="Trimeric LpxA-like enzymes"/>
    <property type="match status" value="1"/>
</dbReference>
<accession>A0ABV6IYB3</accession>
<gene>
    <name evidence="4" type="ORF">ACFFIC_24090</name>
</gene>
<evidence type="ECO:0000256" key="3">
    <source>
        <dbReference type="ARBA" id="ARBA00023315"/>
    </source>
</evidence>
<evidence type="ECO:0000256" key="1">
    <source>
        <dbReference type="ARBA" id="ARBA00022679"/>
    </source>
</evidence>
<keyword evidence="5" id="KW-1185">Reference proteome</keyword>
<protein>
    <submittedName>
        <fullName evidence="4">Acyltransferase</fullName>
    </submittedName>
</protein>
<reference evidence="4 5" key="1">
    <citation type="submission" date="2024-09" db="EMBL/GenBank/DDBJ databases">
        <authorList>
            <person name="Sun Q."/>
            <person name="Mori K."/>
        </authorList>
    </citation>
    <scope>NUCLEOTIDE SEQUENCE [LARGE SCALE GENOMIC DNA]</scope>
    <source>
        <strain evidence="4 5">CCM 7468</strain>
    </source>
</reference>
<proteinExistence type="predicted"/>
<dbReference type="RefSeq" id="WP_377055162.1">
    <property type="nucleotide sequence ID" value="NZ_JBHLVZ010000084.1"/>
</dbReference>
<dbReference type="GO" id="GO:0016746">
    <property type="term" value="F:acyltransferase activity"/>
    <property type="evidence" value="ECO:0007669"/>
    <property type="project" value="UniProtKB-KW"/>
</dbReference>
<comment type="caution">
    <text evidence="4">The sequence shown here is derived from an EMBL/GenBank/DDBJ whole genome shotgun (WGS) entry which is preliminary data.</text>
</comment>